<evidence type="ECO:0000256" key="3">
    <source>
        <dbReference type="ARBA" id="ARBA00022833"/>
    </source>
</evidence>
<dbReference type="Gene3D" id="3.30.160.60">
    <property type="entry name" value="Classic Zinc Finger"/>
    <property type="match status" value="4"/>
</dbReference>
<dbReference type="InterPro" id="IPR029526">
    <property type="entry name" value="PGBD"/>
</dbReference>
<evidence type="ECO:0000256" key="2">
    <source>
        <dbReference type="ARBA" id="ARBA00022771"/>
    </source>
</evidence>
<feature type="region of interest" description="Disordered" evidence="5">
    <location>
        <begin position="782"/>
        <end position="1048"/>
    </location>
</feature>
<dbReference type="SMART" id="SM00355">
    <property type="entry name" value="ZnF_C2H2"/>
    <property type="match status" value="7"/>
</dbReference>
<protein>
    <submittedName>
        <fullName evidence="7">Uncharacterized LOC105932503</fullName>
    </submittedName>
</protein>
<dbReference type="InterPro" id="IPR013087">
    <property type="entry name" value="Znf_C2H2_type"/>
</dbReference>
<sequence>MREAVKQRAMQSPPEDHRESNPVAMAAAKHQQDAEAPPTQSNPAEQEEEADTPEAAAAPAARTAEPPPGLALTPPPEKEAGVHSQTESRDNAGKADTEPAAKPRGAAPEPVADTKTSPGDDGQKEKKQAKRAGDGRKYVLSKKAMIDPLKMDMTKPVVMPLTSSQLSLHCIECHIIFSDHKSKERHMKQSHPAEYEQCILRNSLFACYVCDRHFTNSAELMAHQKAHPDKKPFKCPICDLAFKRSSELTNHKKIHFGEDGYACNECGKPCKTLTLLKYHQRTHSGEMPFVCKDCGERFSLPNVLMKHIKSHSSEGAEGGGAGTESKATKKKKENDGASPKVYLCSVCKAPFKSPKTRLHHMKTKHKLAAVANPLRAGLQGKQSVPIITPISISQPALLQVEANGRLQKVDANIDTEQLRKLIERMGNVQKVNQVVILGQVPPHAPPLEVQQVSEPAGMVHLNLGPPQIDFIGLKPAESKTVQLDPSVNPMEQTIILEPITPEGQLENPSFSDLGSHVAGGEHVELTLVPAEVPERLEGEATSHQSLQQPGISPGVCHNDVADLKENLEQTVILELTPALIPAEELEQSQPEPQSEVASSALVQSTEQETPDQAAGHTVEDPKEANVPAPPLTSTVESILTPSHPEKQVPSSGPSPPPERPTSAPSESEATSKGNIDPEKVGLDQMAVINEPTKENDVHDLCVKCPTEDKSSRSEGPGAKEGALAKLEPKEDQQRSELPVSVMSAQELVKVRKRKPARTFFFQGYMHDLVGSIYKDDFQIDAKPAKRQRTKKSCLVVKFGPQNKDKKCKKQKKPEQERQPIQDSLIKNKTPVKKSPEKVQKVPTPKKTGKGKKEKTENMLPASDIKSPSSHSPPVKQVKEDAKKTKVKKQKETKVDEVHIREEKPVDSPVLKKKKAGKKLQKDQTKSPKELKGKKNMSKGQNVKKTEATDSNINQDSLLLLKGHKQPQLKVYKLDTMKASGPTQEDSPQDSQSTEGLPAAGKKKGGRTQKNQKGLSLLSSLQVTRQQPPTAPAKPKTTRKRKAPPNVETEGVITSKRALECKDCGERFSEVASLQKHKTTAHVIESPGLTYTNGNVFEGVSGFDLYRLPKEHMGVVRVLNAPTDWDTEPDMGEMALEDPDRGVSFPALIPSPSLQIPPQEVGTSTHEHRSDSKTGTEDHFGASCELQSSPDVPKDTEARPNVTAEASSETVTSDSREPAAPDEDKQEDVAKNQDEDVKEDLLLEVDLVTVGEQQEERADPVPQNEPSRVYASESEIPGKDPGPVSSETREVSLASQTASCSAHRMDVKEEEEETLVQKRKDTGNEAAAAGQSRRAAILNRDWMSGTSSGVELEHEPEECQIVYEKPLSSDLEAADRGISTERQTFPVFKIIRGTPPAAPLPPARADVAGSSEEAVASEPGSLNSIGSQGREERESDRSPGIILERVLTSTQRATSDGEADAATGSRRRPEALGRIAENEAQAHRGQDIKVEENSSDPVFGCQSRQRASVQPKPHQDIRSVLVKEESNSVANETQGAPESRHMRWNVEPVSSENPNIPPTENGETAKDCRLPPDFNSNQCIFYPVKVEEREVLLGASHTSTGSSSPDGSGNAEPSDLQSADCNARQYLPQKCLQTPFFLFFFFYQILNFNKLSDQTDERRSSPASYQESAVAGLLSEQSVGDLTDGQAASDSELQHPSDLRDFLLQSSDEEDPSSFELSEPQLDNEAEIIAYFTQNQGSSTQPPRQPSSKSLPNSESRPPAPHVDNSTAKPVDYFSEYFSWDTWGEIASCTNEASRRPNPVTGREVARFVGIHIAMGTLKFPSARLYWEDVTKVPLIAEAMPLSRFLELSRVLKLASSNDPRENVPGQQPGGTQRSVASERGDRRCSADPNGSQTQADPLRKVRPLLSRFNAGCRSLRQRGDYAVDQYPLALTGKLHDNRPSLHCTTLMGLTGLIAHVDLELDPSETRNAMEETVPEGSTLFLCKQELSTPATLERLSAAGIHGAGRVGGARGQIGDEFVSSDGKLMLRRTHCGFLLSTAGNGQRNMLSLIDSFEKAQISARLVRDLQNLYSSPLTVSSPAGWPQAVLWHLADVALVNSWLLYRRDHGAASAPLTLMAFRLEVSKALILSSGSDAQDSIPPQPPEENAHRATSEAPSPVLLGESPLPDAATRYDGSGHWPEQLAEGEGGRCRFGDCQRTSRVLCLKCCVFLCISRNHNCFLNFHNQESLGKEH</sequence>
<dbReference type="PROSITE" id="PS50157">
    <property type="entry name" value="ZINC_FINGER_C2H2_2"/>
    <property type="match status" value="5"/>
</dbReference>
<reference evidence="7" key="1">
    <citation type="submission" date="2025-08" db="UniProtKB">
        <authorList>
            <consortium name="Ensembl"/>
        </authorList>
    </citation>
    <scope>IDENTIFICATION</scope>
</reference>
<organism evidence="7 8">
    <name type="scientific">Fundulus heteroclitus</name>
    <name type="common">Killifish</name>
    <name type="synonym">Mummichog</name>
    <dbReference type="NCBI Taxonomy" id="8078"/>
    <lineage>
        <taxon>Eukaryota</taxon>
        <taxon>Metazoa</taxon>
        <taxon>Chordata</taxon>
        <taxon>Craniata</taxon>
        <taxon>Vertebrata</taxon>
        <taxon>Euteleostomi</taxon>
        <taxon>Actinopterygii</taxon>
        <taxon>Neopterygii</taxon>
        <taxon>Teleostei</taxon>
        <taxon>Neoteleostei</taxon>
        <taxon>Acanthomorphata</taxon>
        <taxon>Ovalentaria</taxon>
        <taxon>Atherinomorphae</taxon>
        <taxon>Cyprinodontiformes</taxon>
        <taxon>Fundulidae</taxon>
        <taxon>Fundulus</taxon>
    </lineage>
</organism>
<feature type="compositionally biased region" description="Pro residues" evidence="5">
    <location>
        <begin position="65"/>
        <end position="75"/>
    </location>
</feature>
<feature type="domain" description="C2H2-type" evidence="6">
    <location>
        <begin position="1058"/>
        <end position="1086"/>
    </location>
</feature>
<proteinExistence type="predicted"/>
<feature type="compositionally biased region" description="Polar residues" evidence="5">
    <location>
        <begin position="1203"/>
        <end position="1212"/>
    </location>
</feature>
<evidence type="ECO:0000256" key="5">
    <source>
        <dbReference type="SAM" id="MobiDB-lite"/>
    </source>
</evidence>
<feature type="region of interest" description="Disordered" evidence="5">
    <location>
        <begin position="1391"/>
        <end position="1514"/>
    </location>
</feature>
<dbReference type="Proteomes" id="UP000265000">
    <property type="component" value="Unplaced"/>
</dbReference>
<reference evidence="7" key="2">
    <citation type="submission" date="2025-09" db="UniProtKB">
        <authorList>
            <consortium name="Ensembl"/>
        </authorList>
    </citation>
    <scope>IDENTIFICATION</scope>
</reference>
<dbReference type="PANTHER" id="PTHR47272:SF2">
    <property type="entry name" value="PIGGYBAC TRANSPOSABLE ELEMENT-DERIVED PROTEIN 3-LIKE"/>
    <property type="match status" value="1"/>
</dbReference>
<feature type="compositionally biased region" description="Basic and acidic residues" evidence="5">
    <location>
        <begin position="876"/>
        <end position="905"/>
    </location>
</feature>
<feature type="compositionally biased region" description="Low complexity" evidence="5">
    <location>
        <begin position="1595"/>
        <end position="1608"/>
    </location>
</feature>
<feature type="compositionally biased region" description="Basic and acidic residues" evidence="5">
    <location>
        <begin position="1466"/>
        <end position="1491"/>
    </location>
</feature>
<evidence type="ECO:0000259" key="6">
    <source>
        <dbReference type="PROSITE" id="PS50157"/>
    </source>
</evidence>
<feature type="region of interest" description="Disordered" evidence="5">
    <location>
        <begin position="706"/>
        <end position="738"/>
    </location>
</feature>
<accession>A0A3Q2NZX4</accession>
<dbReference type="SUPFAM" id="SSF57667">
    <property type="entry name" value="beta-beta-alpha zinc fingers"/>
    <property type="match status" value="2"/>
</dbReference>
<evidence type="ECO:0000313" key="7">
    <source>
        <dbReference type="Ensembl" id="ENSFHEP00000004840.1"/>
    </source>
</evidence>
<feature type="compositionally biased region" description="Basic and acidic residues" evidence="5">
    <location>
        <begin position="919"/>
        <end position="932"/>
    </location>
</feature>
<dbReference type="STRING" id="8078.ENSFHEP00000004840"/>
<feature type="compositionally biased region" description="Polar residues" evidence="5">
    <location>
        <begin position="1007"/>
        <end position="1022"/>
    </location>
</feature>
<dbReference type="Pfam" id="PF00096">
    <property type="entry name" value="zf-C2H2"/>
    <property type="match status" value="4"/>
</dbReference>
<evidence type="ECO:0000256" key="1">
    <source>
        <dbReference type="ARBA" id="ARBA00022723"/>
    </source>
</evidence>
<keyword evidence="1" id="KW-0479">Metal-binding</keyword>
<dbReference type="PROSITE" id="PS00028">
    <property type="entry name" value="ZINC_FINGER_C2H2_1"/>
    <property type="match status" value="6"/>
</dbReference>
<feature type="compositionally biased region" description="Basic and acidic residues" evidence="5">
    <location>
        <begin position="1164"/>
        <end position="1179"/>
    </location>
</feature>
<feature type="compositionally biased region" description="Low complexity" evidence="5">
    <location>
        <begin position="53"/>
        <end position="64"/>
    </location>
</feature>
<feature type="compositionally biased region" description="Polar residues" evidence="5">
    <location>
        <begin position="1734"/>
        <end position="1755"/>
    </location>
</feature>
<keyword evidence="2 4" id="KW-0863">Zinc-finger</keyword>
<feature type="compositionally biased region" description="Polar residues" evidence="5">
    <location>
        <begin position="937"/>
        <end position="956"/>
    </location>
</feature>
<feature type="compositionally biased region" description="Low complexity" evidence="5">
    <location>
        <begin position="587"/>
        <end position="599"/>
    </location>
</feature>
<feature type="domain" description="C2H2-type" evidence="6">
    <location>
        <begin position="289"/>
        <end position="316"/>
    </location>
</feature>
<feature type="region of interest" description="Disordered" evidence="5">
    <location>
        <begin position="1123"/>
        <end position="1309"/>
    </location>
</feature>
<feature type="compositionally biased region" description="Basic and acidic residues" evidence="5">
    <location>
        <begin position="121"/>
        <end position="136"/>
    </location>
</feature>
<feature type="region of interest" description="Disordered" evidence="5">
    <location>
        <begin position="2131"/>
        <end position="2159"/>
    </location>
</feature>
<feature type="region of interest" description="Disordered" evidence="5">
    <location>
        <begin position="1856"/>
        <end position="1900"/>
    </location>
</feature>
<feature type="compositionally biased region" description="Basic and acidic residues" evidence="5">
    <location>
        <begin position="1876"/>
        <end position="1885"/>
    </location>
</feature>
<dbReference type="PANTHER" id="PTHR47272">
    <property type="entry name" value="DDE_TNP_1_7 DOMAIN-CONTAINING PROTEIN"/>
    <property type="match status" value="1"/>
</dbReference>
<dbReference type="GeneTree" id="ENSGT00940000164700"/>
<feature type="region of interest" description="Disordered" evidence="5">
    <location>
        <begin position="311"/>
        <end position="335"/>
    </location>
</feature>
<dbReference type="GO" id="GO:0008270">
    <property type="term" value="F:zinc ion binding"/>
    <property type="evidence" value="ECO:0007669"/>
    <property type="project" value="UniProtKB-KW"/>
</dbReference>
<feature type="domain" description="C2H2-type" evidence="6">
    <location>
        <begin position="261"/>
        <end position="288"/>
    </location>
</feature>
<dbReference type="Pfam" id="PF13843">
    <property type="entry name" value="DDE_Tnp_1_7"/>
    <property type="match status" value="1"/>
</dbReference>
<feature type="compositionally biased region" description="Polar residues" evidence="5">
    <location>
        <begin position="1151"/>
        <end position="1163"/>
    </location>
</feature>
<feature type="region of interest" description="Disordered" evidence="5">
    <location>
        <begin position="1"/>
        <end position="136"/>
    </location>
</feature>
<keyword evidence="3" id="KW-0862">Zinc</keyword>
<dbReference type="Ensembl" id="ENSFHET00000008172.1">
    <property type="protein sequence ID" value="ENSFHEP00000004840.1"/>
    <property type="gene ID" value="ENSFHEG00000005770.1"/>
</dbReference>
<feature type="compositionally biased region" description="Acidic residues" evidence="5">
    <location>
        <begin position="1124"/>
        <end position="1136"/>
    </location>
</feature>
<feature type="domain" description="C2H2-type" evidence="6">
    <location>
        <begin position="205"/>
        <end position="232"/>
    </location>
</feature>
<feature type="compositionally biased region" description="Polar residues" evidence="5">
    <location>
        <begin position="631"/>
        <end position="640"/>
    </location>
</feature>
<feature type="region of interest" description="Disordered" evidence="5">
    <location>
        <begin position="1734"/>
        <end position="1767"/>
    </location>
</feature>
<keyword evidence="8" id="KW-1185">Reference proteome</keyword>
<feature type="domain" description="C2H2-type" evidence="6">
    <location>
        <begin position="233"/>
        <end position="260"/>
    </location>
</feature>
<name>A0A3Q2NZX4_FUNHE</name>
<feature type="region of interest" description="Disordered" evidence="5">
    <location>
        <begin position="584"/>
        <end position="694"/>
    </location>
</feature>
<dbReference type="InterPro" id="IPR036236">
    <property type="entry name" value="Znf_C2H2_sf"/>
</dbReference>
<evidence type="ECO:0000313" key="8">
    <source>
        <dbReference type="Proteomes" id="UP000265000"/>
    </source>
</evidence>
<feature type="compositionally biased region" description="Polar residues" evidence="5">
    <location>
        <begin position="980"/>
        <end position="994"/>
    </location>
</feature>
<evidence type="ECO:0000256" key="4">
    <source>
        <dbReference type="PROSITE-ProRule" id="PRU00042"/>
    </source>
</evidence>
<feature type="compositionally biased region" description="Basic and acidic residues" evidence="5">
    <location>
        <begin position="1213"/>
        <end position="1240"/>
    </location>
</feature>
<feature type="compositionally biased region" description="Basic and acidic residues" evidence="5">
    <location>
        <begin position="76"/>
        <end position="101"/>
    </location>
</feature>
<dbReference type="FunFam" id="3.30.160.60:FF:002343">
    <property type="entry name" value="Zinc finger protein 33A"/>
    <property type="match status" value="1"/>
</dbReference>
<feature type="region of interest" description="Disordered" evidence="5">
    <location>
        <begin position="1595"/>
        <end position="1616"/>
    </location>
</feature>